<reference evidence="2" key="1">
    <citation type="submission" date="2017-02" db="UniProtKB">
        <authorList>
            <consortium name="WormBaseParasite"/>
        </authorList>
    </citation>
    <scope>IDENTIFICATION</scope>
</reference>
<proteinExistence type="predicted"/>
<dbReference type="Proteomes" id="UP000036681">
    <property type="component" value="Unplaced"/>
</dbReference>
<keyword evidence="1" id="KW-1185">Reference proteome</keyword>
<organism evidence="1 2">
    <name type="scientific">Ascaris lumbricoides</name>
    <name type="common">Giant roundworm</name>
    <dbReference type="NCBI Taxonomy" id="6252"/>
    <lineage>
        <taxon>Eukaryota</taxon>
        <taxon>Metazoa</taxon>
        <taxon>Ecdysozoa</taxon>
        <taxon>Nematoda</taxon>
        <taxon>Chromadorea</taxon>
        <taxon>Rhabditida</taxon>
        <taxon>Spirurina</taxon>
        <taxon>Ascaridomorpha</taxon>
        <taxon>Ascaridoidea</taxon>
        <taxon>Ascarididae</taxon>
        <taxon>Ascaris</taxon>
    </lineage>
</organism>
<evidence type="ECO:0000313" key="2">
    <source>
        <dbReference type="WBParaSite" id="ALUE_0002339301-mRNA-1"/>
    </source>
</evidence>
<protein>
    <submittedName>
        <fullName evidence="2">Secreted protein</fullName>
    </submittedName>
</protein>
<dbReference type="WBParaSite" id="ALUE_0002339301-mRNA-1">
    <property type="protein sequence ID" value="ALUE_0002339301-mRNA-1"/>
    <property type="gene ID" value="ALUE_0002339301"/>
</dbReference>
<sequence>MSASHSHYTPNVHSLKALHLSNPLKHLIAVSTAGILASILRAEAVTFMTTSTLQLSSKHYPNETTGINSRAKSRTYPLLSFKRKLRQKKRPLFQSTIGATSYIMCYRI</sequence>
<accession>A0A0M3IXB5</accession>
<evidence type="ECO:0000313" key="1">
    <source>
        <dbReference type="Proteomes" id="UP000036681"/>
    </source>
</evidence>
<dbReference type="AlphaFoldDB" id="A0A0M3IXB5"/>
<name>A0A0M3IXB5_ASCLU</name>